<evidence type="ECO:0000256" key="7">
    <source>
        <dbReference type="ARBA" id="ARBA00022833"/>
    </source>
</evidence>
<dbReference type="Gene3D" id="3.30.40.10">
    <property type="entry name" value="Zinc/RING finger domain, C3HC4 (zinc finger)"/>
    <property type="match status" value="1"/>
</dbReference>
<dbReference type="PROSITE" id="PS51044">
    <property type="entry name" value="ZF_SP_RING"/>
    <property type="match status" value="1"/>
</dbReference>
<dbReference type="CDD" id="cd16792">
    <property type="entry name" value="SP-RING_Siz-like"/>
    <property type="match status" value="1"/>
</dbReference>
<evidence type="ECO:0000313" key="12">
    <source>
        <dbReference type="EMBL" id="KAF9955343.1"/>
    </source>
</evidence>
<keyword evidence="7" id="KW-0862">Zinc</keyword>
<comment type="caution">
    <text evidence="12">The sequence shown here is derived from an EMBL/GenBank/DDBJ whole genome shotgun (WGS) entry which is preliminary data.</text>
</comment>
<feature type="domain" description="SP-RING-type" evidence="10">
    <location>
        <begin position="99"/>
        <end position="181"/>
    </location>
</feature>
<keyword evidence="4" id="KW-0479">Metal-binding</keyword>
<evidence type="ECO:0000256" key="6">
    <source>
        <dbReference type="ARBA" id="ARBA00022786"/>
    </source>
</evidence>
<dbReference type="InterPro" id="IPR038654">
    <property type="entry name" value="PINIT_sf"/>
</dbReference>
<evidence type="ECO:0000256" key="1">
    <source>
        <dbReference type="ARBA" id="ARBA00004718"/>
    </source>
</evidence>
<evidence type="ECO:0000256" key="5">
    <source>
        <dbReference type="ARBA" id="ARBA00022771"/>
    </source>
</evidence>
<feature type="region of interest" description="Disordered" evidence="9">
    <location>
        <begin position="261"/>
        <end position="417"/>
    </location>
</feature>
<evidence type="ECO:0000313" key="13">
    <source>
        <dbReference type="Proteomes" id="UP000749646"/>
    </source>
</evidence>
<dbReference type="GO" id="GO:0016874">
    <property type="term" value="F:ligase activity"/>
    <property type="evidence" value="ECO:0007669"/>
    <property type="project" value="UniProtKB-KW"/>
</dbReference>
<dbReference type="GO" id="GO:0000785">
    <property type="term" value="C:chromatin"/>
    <property type="evidence" value="ECO:0007669"/>
    <property type="project" value="TreeGrafter"/>
</dbReference>
<keyword evidence="13" id="KW-1185">Reference proteome</keyword>
<evidence type="ECO:0000259" key="11">
    <source>
        <dbReference type="PROSITE" id="PS51466"/>
    </source>
</evidence>
<feature type="region of interest" description="Disordered" evidence="9">
    <location>
        <begin position="197"/>
        <end position="224"/>
    </location>
</feature>
<evidence type="ECO:0000256" key="4">
    <source>
        <dbReference type="ARBA" id="ARBA00022723"/>
    </source>
</evidence>
<feature type="compositionally biased region" description="Polar residues" evidence="9">
    <location>
        <begin position="344"/>
        <end position="375"/>
    </location>
</feature>
<name>A0A9P6IZG5_9FUNG</name>
<dbReference type="GO" id="GO:0016925">
    <property type="term" value="P:protein sumoylation"/>
    <property type="evidence" value="ECO:0007669"/>
    <property type="project" value="TreeGrafter"/>
</dbReference>
<dbReference type="Gene3D" id="2.60.120.780">
    <property type="entry name" value="PINIT domain"/>
    <property type="match status" value="1"/>
</dbReference>
<dbReference type="InterPro" id="IPR013083">
    <property type="entry name" value="Znf_RING/FYVE/PHD"/>
</dbReference>
<dbReference type="InterPro" id="IPR031141">
    <property type="entry name" value="SIZ1/2_SP-RING"/>
</dbReference>
<evidence type="ECO:0000256" key="9">
    <source>
        <dbReference type="SAM" id="MobiDB-lite"/>
    </source>
</evidence>
<gene>
    <name evidence="12" type="primary">SIZ1</name>
    <name evidence="12" type="ORF">BGZ65_003453</name>
</gene>
<keyword evidence="3" id="KW-0808">Transferase</keyword>
<feature type="compositionally biased region" description="Low complexity" evidence="9">
    <location>
        <begin position="317"/>
        <end position="337"/>
    </location>
</feature>
<accession>A0A9P6IZG5</accession>
<feature type="compositionally biased region" description="Acidic residues" evidence="9">
    <location>
        <begin position="261"/>
        <end position="275"/>
    </location>
</feature>
<dbReference type="InterPro" id="IPR023321">
    <property type="entry name" value="PINIT"/>
</dbReference>
<evidence type="ECO:0000259" key="10">
    <source>
        <dbReference type="PROSITE" id="PS51044"/>
    </source>
</evidence>
<evidence type="ECO:0000256" key="8">
    <source>
        <dbReference type="PROSITE-ProRule" id="PRU00452"/>
    </source>
</evidence>
<protein>
    <submittedName>
        <fullName evidence="12">SUMO ligase siz1</fullName>
    </submittedName>
</protein>
<dbReference type="OrthoDB" id="28127at2759"/>
<keyword evidence="5 8" id="KW-0863">Zinc-finger</keyword>
<keyword evidence="6" id="KW-0833">Ubl conjugation pathway</keyword>
<dbReference type="PANTHER" id="PTHR10782">
    <property type="entry name" value="ZINC FINGER MIZ DOMAIN-CONTAINING PROTEIN"/>
    <property type="match status" value="1"/>
</dbReference>
<dbReference type="EMBL" id="JAAAHW010006764">
    <property type="protein sequence ID" value="KAF9955343.1"/>
    <property type="molecule type" value="Genomic_DNA"/>
</dbReference>
<feature type="compositionally biased region" description="Polar residues" evidence="9">
    <location>
        <begin position="299"/>
        <end position="308"/>
    </location>
</feature>
<dbReference type="Pfam" id="PF02891">
    <property type="entry name" value="zf-MIZ"/>
    <property type="match status" value="1"/>
</dbReference>
<keyword evidence="12" id="KW-0436">Ligase</keyword>
<proteinExistence type="inferred from homology"/>
<comment type="pathway">
    <text evidence="1">Protein modification; protein sumoylation.</text>
</comment>
<dbReference type="AlphaFoldDB" id="A0A9P6IZG5"/>
<evidence type="ECO:0000256" key="3">
    <source>
        <dbReference type="ARBA" id="ARBA00022679"/>
    </source>
</evidence>
<reference evidence="12" key="1">
    <citation type="journal article" date="2020" name="Fungal Divers.">
        <title>Resolving the Mortierellaceae phylogeny through synthesis of multi-gene phylogenetics and phylogenomics.</title>
        <authorList>
            <person name="Vandepol N."/>
            <person name="Liber J."/>
            <person name="Desiro A."/>
            <person name="Na H."/>
            <person name="Kennedy M."/>
            <person name="Barry K."/>
            <person name="Grigoriev I.V."/>
            <person name="Miller A.N."/>
            <person name="O'Donnell K."/>
            <person name="Stajich J.E."/>
            <person name="Bonito G."/>
        </authorList>
    </citation>
    <scope>NUCLEOTIDE SEQUENCE</scope>
    <source>
        <strain evidence="12">MES-2147</strain>
    </source>
</reference>
<comment type="similarity">
    <text evidence="2">Belongs to the PIAS family.</text>
</comment>
<organism evidence="12 13">
    <name type="scientific">Modicella reniformis</name>
    <dbReference type="NCBI Taxonomy" id="1440133"/>
    <lineage>
        <taxon>Eukaryota</taxon>
        <taxon>Fungi</taxon>
        <taxon>Fungi incertae sedis</taxon>
        <taxon>Mucoromycota</taxon>
        <taxon>Mortierellomycotina</taxon>
        <taxon>Mortierellomycetes</taxon>
        <taxon>Mortierellales</taxon>
        <taxon>Mortierellaceae</taxon>
        <taxon>Modicella</taxon>
    </lineage>
</organism>
<feature type="domain" description="PINIT" evidence="11">
    <location>
        <begin position="1"/>
        <end position="70"/>
    </location>
</feature>
<dbReference type="GO" id="GO:0061665">
    <property type="term" value="F:SUMO ligase activity"/>
    <property type="evidence" value="ECO:0007669"/>
    <property type="project" value="TreeGrafter"/>
</dbReference>
<evidence type="ECO:0000256" key="2">
    <source>
        <dbReference type="ARBA" id="ARBA00005383"/>
    </source>
</evidence>
<dbReference type="PROSITE" id="PS51466">
    <property type="entry name" value="PINIT"/>
    <property type="match status" value="1"/>
</dbReference>
<dbReference type="Pfam" id="PF14324">
    <property type="entry name" value="PINIT"/>
    <property type="match status" value="1"/>
</dbReference>
<sequence length="417" mass="46050">MEFPHVCEVKVNGRVLDANLRGMKNKPGTVSPANITRLCRLETGDPNKIEFIYANSTKRYYVSTHLVKKFSVESIVSEVEHGKFLSKEKMLQILEDRNKDDEIMATSSTLSLKCPLGFQRIKIPCRSSYCQHLQCFDAFTFFNLNEQTPTWTCPVCNRSMHSWEEIVVDGYFKDILSSTPYNLESITVQADGTWELPSATAQAPPSSPKKKPTMKPGVNVFMIDSDDADDDEQAAEIITPTPPPKSTKPTIEVIDLISDSEEEDDDYDDDDDDESNTPTPVRDVDENTTMQDIPAPQVDTGTGLSVKTESFDKPPSTETTTTTSAADTTLAAAAVPTEVHSIDGSANGSPTSGSSEISPFMSSRMVQADTMQTGPLSPPSRILSVWETSEDMFGQPLSNPRRKRQFDGKPGNSPLYY</sequence>
<dbReference type="InterPro" id="IPR004181">
    <property type="entry name" value="Znf_MIZ"/>
</dbReference>
<dbReference type="Proteomes" id="UP000749646">
    <property type="component" value="Unassembled WGS sequence"/>
</dbReference>
<dbReference type="PANTHER" id="PTHR10782:SF4">
    <property type="entry name" value="TONALLI, ISOFORM E"/>
    <property type="match status" value="1"/>
</dbReference>
<dbReference type="GO" id="GO:0008270">
    <property type="term" value="F:zinc ion binding"/>
    <property type="evidence" value="ECO:0007669"/>
    <property type="project" value="UniProtKB-KW"/>
</dbReference>